<feature type="compositionally biased region" description="Polar residues" evidence="2">
    <location>
        <begin position="251"/>
        <end position="285"/>
    </location>
</feature>
<feature type="signal peptide" evidence="3">
    <location>
        <begin position="1"/>
        <end position="23"/>
    </location>
</feature>
<dbReference type="PROSITE" id="PS51767">
    <property type="entry name" value="PEPTIDASE_A1"/>
    <property type="match status" value="1"/>
</dbReference>
<dbReference type="InterPro" id="IPR033121">
    <property type="entry name" value="PEPTIDASE_A1"/>
</dbReference>
<dbReference type="AlphaFoldDB" id="A0A8K0J336"/>
<feature type="region of interest" description="Disordered" evidence="2">
    <location>
        <begin position="407"/>
        <end position="446"/>
    </location>
</feature>
<dbReference type="PANTHER" id="PTHR47966">
    <property type="entry name" value="BETA-SITE APP-CLEAVING ENZYME, ISOFORM A-RELATED"/>
    <property type="match status" value="1"/>
</dbReference>
<comment type="similarity">
    <text evidence="1">Belongs to the peptidase A1 family.</text>
</comment>
<dbReference type="Pfam" id="PF00026">
    <property type="entry name" value="Asp"/>
    <property type="match status" value="2"/>
</dbReference>
<evidence type="ECO:0000313" key="6">
    <source>
        <dbReference type="Proteomes" id="UP000811619"/>
    </source>
</evidence>
<organism evidence="5 6">
    <name type="scientific">Claviceps africana</name>
    <dbReference type="NCBI Taxonomy" id="83212"/>
    <lineage>
        <taxon>Eukaryota</taxon>
        <taxon>Fungi</taxon>
        <taxon>Dikarya</taxon>
        <taxon>Ascomycota</taxon>
        <taxon>Pezizomycotina</taxon>
        <taxon>Sordariomycetes</taxon>
        <taxon>Hypocreomycetidae</taxon>
        <taxon>Hypocreales</taxon>
        <taxon>Clavicipitaceae</taxon>
        <taxon>Claviceps</taxon>
    </lineage>
</organism>
<feature type="domain" description="Peptidase A1" evidence="4">
    <location>
        <begin position="45"/>
        <end position="507"/>
    </location>
</feature>
<keyword evidence="6" id="KW-1185">Reference proteome</keyword>
<dbReference type="GO" id="GO:0006508">
    <property type="term" value="P:proteolysis"/>
    <property type="evidence" value="ECO:0007669"/>
    <property type="project" value="InterPro"/>
</dbReference>
<comment type="caution">
    <text evidence="5">The sequence shown here is derived from an EMBL/GenBank/DDBJ whole genome shotgun (WGS) entry which is preliminary data.</text>
</comment>
<accession>A0A8K0J336</accession>
<dbReference type="EMBL" id="SRPY01000562">
    <property type="protein sequence ID" value="KAG5921454.1"/>
    <property type="molecule type" value="Genomic_DNA"/>
</dbReference>
<dbReference type="Proteomes" id="UP000811619">
    <property type="component" value="Unassembled WGS sequence"/>
</dbReference>
<reference evidence="5" key="1">
    <citation type="journal article" date="2020" name="bioRxiv">
        <title>Whole genome comparisons of ergot fungi reveals the divergence and evolution of species within the genus Claviceps are the result of varying mechanisms driving genome evolution and host range expansion.</title>
        <authorList>
            <person name="Wyka S.A."/>
            <person name="Mondo S.J."/>
            <person name="Liu M."/>
            <person name="Dettman J."/>
            <person name="Nalam V."/>
            <person name="Broders K.D."/>
        </authorList>
    </citation>
    <scope>NUCLEOTIDE SEQUENCE</scope>
    <source>
        <strain evidence="5">CCC 489</strain>
    </source>
</reference>
<feature type="region of interest" description="Disordered" evidence="2">
    <location>
        <begin position="251"/>
        <end position="295"/>
    </location>
</feature>
<proteinExistence type="inferred from homology"/>
<evidence type="ECO:0000259" key="4">
    <source>
        <dbReference type="PROSITE" id="PS51767"/>
    </source>
</evidence>
<dbReference type="SUPFAM" id="SSF50630">
    <property type="entry name" value="Acid proteases"/>
    <property type="match status" value="1"/>
</dbReference>
<sequence>MRLTRFVARLSAPLLVLSGQAAAKTKAHLEVTPIQKVTDPAQGGFRPFVEFTVAGQVMKGLLDTGSSDWIIPRTGSAFCKGAGEQCDGLRTGFKAGSFDMAQAGAQVRDLEQPLSAKYTGGASFGGRFIQAPLRLSSKGKPITVQMGLIESGGVPQGQVSFPVLGVGPVDGECAPVRYANVPAQFKESGRTKVNAFGLFLGDFRSAHSGSIVWGGYDAAKFDGKLKTAPLVKNKNGAVSSFVVNLSSIRLTSSTGSPVRGASTQANPRRQRSSENLYQESSGISSRSEDAEVPDTESMSIAPTLFGRFKGKSSYKHLLTGMTSKAIFRREQSGNILTNDAPQVVTLDTGVPQIIVPQGTLQKLKQLLGAQTGPQGDFLVDCQRIVGMDLVFGMNKEEIQIRVPLDSIMPSNAPTRAGGALGRRSGDDGANQTPGHEQDGNGWVGIASGKANVGGGSGGSYGAGSGGTCSLLLGAVTAQGGGNAVLGAPALQHMYAIFDMDSKAVLMAQAKVDETRVDLREYIPAGRALAN</sequence>
<dbReference type="Gene3D" id="2.40.70.10">
    <property type="entry name" value="Acid Proteases"/>
    <property type="match status" value="2"/>
</dbReference>
<dbReference type="OrthoDB" id="771136at2759"/>
<evidence type="ECO:0000256" key="2">
    <source>
        <dbReference type="SAM" id="MobiDB-lite"/>
    </source>
</evidence>
<feature type="chain" id="PRO_5035481537" description="Peptidase A1 domain-containing protein" evidence="3">
    <location>
        <begin position="24"/>
        <end position="530"/>
    </location>
</feature>
<dbReference type="InterPro" id="IPR001461">
    <property type="entry name" value="Aspartic_peptidase_A1"/>
</dbReference>
<dbReference type="InterPro" id="IPR021109">
    <property type="entry name" value="Peptidase_aspartic_dom_sf"/>
</dbReference>
<gene>
    <name evidence="5" type="ORF">E4U42_005853</name>
</gene>
<keyword evidence="3" id="KW-0732">Signal</keyword>
<dbReference type="PANTHER" id="PTHR47966:SF51">
    <property type="entry name" value="BETA-SITE APP-CLEAVING ENZYME, ISOFORM A-RELATED"/>
    <property type="match status" value="1"/>
</dbReference>
<evidence type="ECO:0000256" key="1">
    <source>
        <dbReference type="ARBA" id="ARBA00007447"/>
    </source>
</evidence>
<protein>
    <recommendedName>
        <fullName evidence="4">Peptidase A1 domain-containing protein</fullName>
    </recommendedName>
</protein>
<name>A0A8K0J336_9HYPO</name>
<evidence type="ECO:0000313" key="5">
    <source>
        <dbReference type="EMBL" id="KAG5921454.1"/>
    </source>
</evidence>
<dbReference type="GO" id="GO:0004190">
    <property type="term" value="F:aspartic-type endopeptidase activity"/>
    <property type="evidence" value="ECO:0007669"/>
    <property type="project" value="InterPro"/>
</dbReference>
<evidence type="ECO:0000256" key="3">
    <source>
        <dbReference type="SAM" id="SignalP"/>
    </source>
</evidence>